<feature type="domain" description="CENP-V/GFA" evidence="5">
    <location>
        <begin position="4"/>
        <end position="127"/>
    </location>
</feature>
<dbReference type="Gene3D" id="2.170.150.70">
    <property type="match status" value="1"/>
</dbReference>
<comment type="similarity">
    <text evidence="1">Belongs to the Gfa family.</text>
</comment>
<dbReference type="PROSITE" id="PS51891">
    <property type="entry name" value="CENP_V_GFA"/>
    <property type="match status" value="1"/>
</dbReference>
<dbReference type="SUPFAM" id="SSF51316">
    <property type="entry name" value="Mss4-like"/>
    <property type="match status" value="2"/>
</dbReference>
<evidence type="ECO:0000259" key="5">
    <source>
        <dbReference type="PROSITE" id="PS51891"/>
    </source>
</evidence>
<dbReference type="InterPro" id="IPR006913">
    <property type="entry name" value="CENP-V/GFA"/>
</dbReference>
<evidence type="ECO:0000313" key="6">
    <source>
        <dbReference type="EMBL" id="KAF9480592.1"/>
    </source>
</evidence>
<organism evidence="6 7">
    <name type="scientific">Pholiota conissans</name>
    <dbReference type="NCBI Taxonomy" id="109636"/>
    <lineage>
        <taxon>Eukaryota</taxon>
        <taxon>Fungi</taxon>
        <taxon>Dikarya</taxon>
        <taxon>Basidiomycota</taxon>
        <taxon>Agaricomycotina</taxon>
        <taxon>Agaricomycetes</taxon>
        <taxon>Agaricomycetidae</taxon>
        <taxon>Agaricales</taxon>
        <taxon>Agaricineae</taxon>
        <taxon>Strophariaceae</taxon>
        <taxon>Pholiota</taxon>
    </lineage>
</organism>
<keyword evidence="7" id="KW-1185">Reference proteome</keyword>
<gene>
    <name evidence="6" type="ORF">BDN70DRAFT_832540</name>
</gene>
<evidence type="ECO:0000313" key="7">
    <source>
        <dbReference type="Proteomes" id="UP000807469"/>
    </source>
</evidence>
<evidence type="ECO:0000256" key="4">
    <source>
        <dbReference type="ARBA" id="ARBA00023239"/>
    </source>
</evidence>
<comment type="caution">
    <text evidence="6">The sequence shown here is derived from an EMBL/GenBank/DDBJ whole genome shotgun (WGS) entry which is preliminary data.</text>
</comment>
<keyword evidence="4" id="KW-0456">Lyase</keyword>
<dbReference type="AlphaFoldDB" id="A0A9P6CVC6"/>
<dbReference type="InterPro" id="IPR011057">
    <property type="entry name" value="Mss4-like_sf"/>
</dbReference>
<dbReference type="EMBL" id="MU155192">
    <property type="protein sequence ID" value="KAF9480592.1"/>
    <property type="molecule type" value="Genomic_DNA"/>
</dbReference>
<dbReference type="PANTHER" id="PTHR33337:SF40">
    <property type="entry name" value="CENP-V_GFA DOMAIN-CONTAINING PROTEIN-RELATED"/>
    <property type="match status" value="1"/>
</dbReference>
<dbReference type="PANTHER" id="PTHR33337">
    <property type="entry name" value="GFA DOMAIN-CONTAINING PROTEIN"/>
    <property type="match status" value="1"/>
</dbReference>
<evidence type="ECO:0000256" key="3">
    <source>
        <dbReference type="ARBA" id="ARBA00022833"/>
    </source>
</evidence>
<evidence type="ECO:0000256" key="2">
    <source>
        <dbReference type="ARBA" id="ARBA00022723"/>
    </source>
</evidence>
<dbReference type="Pfam" id="PF04828">
    <property type="entry name" value="GFA"/>
    <property type="match status" value="2"/>
</dbReference>
<keyword evidence="3" id="KW-0862">Zinc</keyword>
<evidence type="ECO:0000256" key="1">
    <source>
        <dbReference type="ARBA" id="ARBA00005495"/>
    </source>
</evidence>
<dbReference type="Gene3D" id="3.90.1590.10">
    <property type="entry name" value="glutathione-dependent formaldehyde- activating enzyme (gfa)"/>
    <property type="match status" value="1"/>
</dbReference>
<dbReference type="OrthoDB" id="5422068at2759"/>
<dbReference type="GO" id="GO:0046872">
    <property type="term" value="F:metal ion binding"/>
    <property type="evidence" value="ECO:0007669"/>
    <property type="project" value="UniProtKB-KW"/>
</dbReference>
<accession>A0A9P6CVC6</accession>
<dbReference type="Proteomes" id="UP000807469">
    <property type="component" value="Unassembled WGS sequence"/>
</dbReference>
<protein>
    <recommendedName>
        <fullName evidence="5">CENP-V/GFA domain-containing protein</fullName>
    </recommendedName>
</protein>
<dbReference type="GO" id="GO:0016846">
    <property type="term" value="F:carbon-sulfur lyase activity"/>
    <property type="evidence" value="ECO:0007669"/>
    <property type="project" value="InterPro"/>
</dbReference>
<keyword evidence="2" id="KW-0479">Metal-binding</keyword>
<reference evidence="6" key="1">
    <citation type="submission" date="2020-11" db="EMBL/GenBank/DDBJ databases">
        <authorList>
            <consortium name="DOE Joint Genome Institute"/>
            <person name="Ahrendt S."/>
            <person name="Riley R."/>
            <person name="Andreopoulos W."/>
            <person name="Labutti K."/>
            <person name="Pangilinan J."/>
            <person name="Ruiz-Duenas F.J."/>
            <person name="Barrasa J.M."/>
            <person name="Sanchez-Garcia M."/>
            <person name="Camarero S."/>
            <person name="Miyauchi S."/>
            <person name="Serrano A."/>
            <person name="Linde D."/>
            <person name="Babiker R."/>
            <person name="Drula E."/>
            <person name="Ayuso-Fernandez I."/>
            <person name="Pacheco R."/>
            <person name="Padilla G."/>
            <person name="Ferreira P."/>
            <person name="Barriuso J."/>
            <person name="Kellner H."/>
            <person name="Castanera R."/>
            <person name="Alfaro M."/>
            <person name="Ramirez L."/>
            <person name="Pisabarro A.G."/>
            <person name="Kuo A."/>
            <person name="Tritt A."/>
            <person name="Lipzen A."/>
            <person name="He G."/>
            <person name="Yan M."/>
            <person name="Ng V."/>
            <person name="Cullen D."/>
            <person name="Martin F."/>
            <person name="Rosso M.-N."/>
            <person name="Henrissat B."/>
            <person name="Hibbett D."/>
            <person name="Martinez A.T."/>
            <person name="Grigoriev I.V."/>
        </authorList>
    </citation>
    <scope>NUCLEOTIDE SEQUENCE</scope>
    <source>
        <strain evidence="6">CIRM-BRFM 674</strain>
    </source>
</reference>
<proteinExistence type="inferred from homology"/>
<name>A0A9P6CVC6_9AGAR</name>
<sequence length="393" mass="43333">MTTYVNASCQCELNAFRVAFDTASLPISNEICHCSTCRHSSGQMALAHVTIKGVPLVRANGLSVHSSRSPNTTTYKTSPDATRYFCTSCSAQLFWVHHVNGGDIWNVAVGVLERTEGVVRRTHHIWVGDTLDGGAADHLQVVAGLRLPRYKEGEGSEVLPVGWRADRLACAAENPTTKEQLKAFCHCGNVSFIITRPSEASFAPSAAYPDLLFPYNVSHMSKIINANDEKWWLRPKSSPHPTKYLAGHWHCVCSRCRLGGGFEIQSWTYVSRANVIEVGSEEPIELVHEADRPKGLRQYSSSPGKYREFCSTCGATAFWWHANRPDLIAVAIGLLDQGKDGVRAEEWLKWHKERLSFIENAKMSSGAVQGLKEGMASESDLELEVASGVISQN</sequence>